<accession>A0A4E0RHV7</accession>
<proteinExistence type="predicted"/>
<evidence type="ECO:0000313" key="1">
    <source>
        <dbReference type="EMBL" id="THD28289.1"/>
    </source>
</evidence>
<comment type="caution">
    <text evidence="1">The sequence shown here is derived from an EMBL/GenBank/DDBJ whole genome shotgun (WGS) entry which is preliminary data.</text>
</comment>
<dbReference type="AlphaFoldDB" id="A0A4E0RHV7"/>
<reference evidence="1" key="1">
    <citation type="submission" date="2019-03" db="EMBL/GenBank/DDBJ databases">
        <title>Improved annotation for the trematode Fasciola hepatica.</title>
        <authorList>
            <person name="Choi Y.-J."/>
            <person name="Martin J."/>
            <person name="Mitreva M."/>
        </authorList>
    </citation>
    <scope>NUCLEOTIDE SEQUENCE [LARGE SCALE GENOMIC DNA]</scope>
</reference>
<sequence length="833" mass="95033">MFPVCKMMAVPHRGMKDFKLIEVNVLEVKMKILEERLQSKTATANDVYAIMEPTGKKVFNFIEKISKEFSKQVYGYKSKKTEAGIIVTSVYVPVLDFAYKTKGEKRCFTESLSELLHSWTTAGIEHFQLKDDELSIYEIEVKAALFENGGWITIFKSWDEPRLSGTAAFLSEFLLHSSVVQVQTHPTKVGKLGMDVYFTFDVTTSNGVLPIDVYYLTKDLEQWSKMDFRSIKLYDFSGRDNKEVPFPVCINVPEPDESVHVFNATVFSVKITATEITTMTILSDKMDVYSMLDPYCYEMLQLLETVHMQFRQNVMGCRTNQVKTEGYWLFSIYVNESKLHLENANEQLCTQDSLTAMIVKWKRKTSVRFSVPLENIDITTEKIVGFLTKKGQKFEKNEQWTSERVAAVNKFLLQWSNGTKTKYPVIHVTVNTESLKYLYANVYQVFDVTQTGPINFDEYLKDLRAWANKYSEALKISGFRKEVENIKMFTICEQMAVPDAGKNTFKLIETNVIEIKMKQPTEIIHTANTADGDLWGKLEPVGRTILSFVPSISSEFAKHIYGYKTQQTASGSLKIWFYIPAFASVYKTNGSINCSDRSLSKLLHHWKSVTVRHFSLQEHEMTISATTKKRHLQRLFVNAILSEKIGSVISLEDWEASGANEVTTFLSPFLSDPLSDYTFVKVETTPENYNYLRMEMYVTLDVTAPNGALPVAIESFGQDLRKWSEMYQGAIKLADFKGEIEGLDRDPEEIFPECLFVSQMAEVDSQDLDSDRTGNPYLNPGGLKLLPPSEVNDAALIEKDSTDGNAGWRLVNHFQTPLFTLFSMSMTMLIVLN</sequence>
<name>A0A4E0RHV7_FASHE</name>
<dbReference type="EMBL" id="JXXN02000189">
    <property type="protein sequence ID" value="THD28289.1"/>
    <property type="molecule type" value="Genomic_DNA"/>
</dbReference>
<gene>
    <name evidence="1" type="ORF">D915_000867</name>
</gene>
<organism evidence="1 2">
    <name type="scientific">Fasciola hepatica</name>
    <name type="common">Liver fluke</name>
    <dbReference type="NCBI Taxonomy" id="6192"/>
    <lineage>
        <taxon>Eukaryota</taxon>
        <taxon>Metazoa</taxon>
        <taxon>Spiralia</taxon>
        <taxon>Lophotrochozoa</taxon>
        <taxon>Platyhelminthes</taxon>
        <taxon>Trematoda</taxon>
        <taxon>Digenea</taxon>
        <taxon>Plagiorchiida</taxon>
        <taxon>Echinostomata</taxon>
        <taxon>Echinostomatoidea</taxon>
        <taxon>Fasciolidae</taxon>
        <taxon>Fasciola</taxon>
    </lineage>
</organism>
<protein>
    <submittedName>
        <fullName evidence="1">Uncharacterized protein</fullName>
    </submittedName>
</protein>
<dbReference type="Proteomes" id="UP000230066">
    <property type="component" value="Unassembled WGS sequence"/>
</dbReference>
<keyword evidence="2" id="KW-1185">Reference proteome</keyword>
<evidence type="ECO:0000313" key="2">
    <source>
        <dbReference type="Proteomes" id="UP000230066"/>
    </source>
</evidence>